<dbReference type="Proteomes" id="UP001278766">
    <property type="component" value="Unassembled WGS sequence"/>
</dbReference>
<dbReference type="InterPro" id="IPR027417">
    <property type="entry name" value="P-loop_NTPase"/>
</dbReference>
<name>A0AAE0HL63_9PEZI</name>
<dbReference type="Pfam" id="PF12796">
    <property type="entry name" value="Ank_2"/>
    <property type="match status" value="4"/>
</dbReference>
<protein>
    <submittedName>
        <fullName evidence="6">Ankyrin repeat-containing domain protein</fullName>
    </submittedName>
</protein>
<comment type="caution">
    <text evidence="6">The sequence shown here is derived from an EMBL/GenBank/DDBJ whole genome shotgun (WGS) entry which is preliminary data.</text>
</comment>
<dbReference type="Gene3D" id="1.25.40.20">
    <property type="entry name" value="Ankyrin repeat-containing domain"/>
    <property type="match status" value="4"/>
</dbReference>
<dbReference type="PRINTS" id="PR01415">
    <property type="entry name" value="ANKYRIN"/>
</dbReference>
<feature type="repeat" description="ANK" evidence="3">
    <location>
        <begin position="838"/>
        <end position="870"/>
    </location>
</feature>
<dbReference type="Pfam" id="PF24883">
    <property type="entry name" value="NPHP3_N"/>
    <property type="match status" value="1"/>
</dbReference>
<dbReference type="GeneID" id="87845707"/>
<dbReference type="RefSeq" id="XP_062662102.1">
    <property type="nucleotide sequence ID" value="XM_062808759.1"/>
</dbReference>
<sequence length="1196" mass="133476">MDEFFVMAQEKSFRVYSFQEEYGLKPLFDTKVVEDWSSCLNNPVLETKQFISSNHMDMCRFSGPKDPEYTKVAAALTHMLGIIESRVGTAKHRQSASRSQSPGTDREPSIPEPQGVRNDKDNRRIPTGTRQSIIEKLYFTEIDERLTNLTAAQRGTCRWFLTKPEYTSWRDPTQQSGYGGFLWIWGHPGTGKSTLMKLLFEEVKRDAKRNPRGGASPITLSFFFLARGTLEEKSTVGLYRSLLHQLFEEEADLQDSLEEALTADGARNIQANGWHEEALKQTFSHAIRKLGDRSLTIFVDALDECDDHQARDMVGFFEDLCELAQDNQVQLRICLSSRHYPHIETKGRNIILENEAGHKKDIEQYIKKKLRLPTSKDAQSLRLDLLEASRMIFLWVVLVVDILNKDYPSKSIKQMGRRLREIPKELGDLFEMILQRDGENPEVLQICLKWILFAERPMKLQELYFAVQFGLGEEGCSGAWDQDDVDLDAMKITVKEWSKGLSETKGKAFVVQFIHESVRDFLLGRYKYRWDEASENVEGRGHEILRDSCLAQVEAAIDQNVHAPRTPAGTKAEADQYREIMRSRFPFLEYSILKILHHANSAQHCGLDQGDFLGQFPLDYWKALNNVFEEVKIRRYGEEVNLLYLLAQKNLANLIKFCPPKGSCFYLEEGIHPSPRYGPPLFAALATGSTEAVRVLLEAEVQGQPSDSRLRGLLNQSLEEKRHLGNFSTRFRFLEFGGPLFHIAKEGDATLLEILFDSPFTDIHANSPDPWSGRAPLSYAAGRGHIDMVTLLLEKGADISHRNIHGQTPLSHAVGGGHPDMITLLLKEGADIEQGDKNDRAPLSHAAEKGHLDMVTLLLKEGADANQRDRHGRTPILYAAEKGQLGMVALLLKEGADANQRDRLGRTPISYAAEKGQLGIVTLLSEAGADIEQGDVDGRSPISYAAEKGRLDTVTLLLLRSGLHFDLKDKSGCTPLTRAARWNHTSVVEALLQSGADADSRDRDGRTPLSWAAGLNNQVIVKVLCASGALVDTKDRQGRTPLSWAAGSGDEATVKILCGSGALVDTKDEQGRTPLSWAAGAGKETIVRILYGSGARIDAKDDQGNTPLSWAALSLSRRVGEVTLGVLCARGAYVDSKDGQGRTPLSWAVSKKHLPAVKLLLSMDADITLEDDRGRTPLWYAAQNSDDEMMELLRVA</sequence>
<keyword evidence="7" id="KW-1185">Reference proteome</keyword>
<dbReference type="SMART" id="SM00248">
    <property type="entry name" value="ANK"/>
    <property type="match status" value="13"/>
</dbReference>
<evidence type="ECO:0000256" key="1">
    <source>
        <dbReference type="ARBA" id="ARBA00022737"/>
    </source>
</evidence>
<reference evidence="6" key="2">
    <citation type="submission" date="2023-06" db="EMBL/GenBank/DDBJ databases">
        <authorList>
            <consortium name="Lawrence Berkeley National Laboratory"/>
            <person name="Haridas S."/>
            <person name="Hensen N."/>
            <person name="Bonometti L."/>
            <person name="Westerberg I."/>
            <person name="Brannstrom I.O."/>
            <person name="Guillou S."/>
            <person name="Cros-Aarteil S."/>
            <person name="Calhoun S."/>
            <person name="Kuo A."/>
            <person name="Mondo S."/>
            <person name="Pangilinan J."/>
            <person name="Riley R."/>
            <person name="Labutti K."/>
            <person name="Andreopoulos B."/>
            <person name="Lipzen A."/>
            <person name="Chen C."/>
            <person name="Yanf M."/>
            <person name="Daum C."/>
            <person name="Ng V."/>
            <person name="Clum A."/>
            <person name="Steindorff A."/>
            <person name="Ohm R."/>
            <person name="Martin F."/>
            <person name="Silar P."/>
            <person name="Natvig D."/>
            <person name="Lalanne C."/>
            <person name="Gautier V."/>
            <person name="Ament-Velasquez S.L."/>
            <person name="Kruys A."/>
            <person name="Hutchinson M.I."/>
            <person name="Powell A.J."/>
            <person name="Barry K."/>
            <person name="Miller A.N."/>
            <person name="Grigoriev I.V."/>
            <person name="Debuchy R."/>
            <person name="Gladieux P."/>
            <person name="Thoren M.H."/>
            <person name="Johannesson H."/>
        </authorList>
    </citation>
    <scope>NUCLEOTIDE SEQUENCE</scope>
    <source>
        <strain evidence="6">CBS 168.71</strain>
    </source>
</reference>
<feature type="domain" description="Nephrocystin 3-like N-terminal" evidence="5">
    <location>
        <begin position="155"/>
        <end position="338"/>
    </location>
</feature>
<feature type="repeat" description="ANK" evidence="3">
    <location>
        <begin position="772"/>
        <end position="804"/>
    </location>
</feature>
<feature type="repeat" description="ANK" evidence="3">
    <location>
        <begin position="1037"/>
        <end position="1069"/>
    </location>
</feature>
<evidence type="ECO:0000313" key="6">
    <source>
        <dbReference type="EMBL" id="KAK3298588.1"/>
    </source>
</evidence>
<dbReference type="PANTHER" id="PTHR24123:SF33">
    <property type="entry name" value="PROTEIN HOS4"/>
    <property type="match status" value="1"/>
</dbReference>
<evidence type="ECO:0000313" key="7">
    <source>
        <dbReference type="Proteomes" id="UP001278766"/>
    </source>
</evidence>
<dbReference type="SUPFAM" id="SSF52540">
    <property type="entry name" value="P-loop containing nucleoside triphosphate hydrolases"/>
    <property type="match status" value="1"/>
</dbReference>
<dbReference type="Gene3D" id="3.40.50.300">
    <property type="entry name" value="P-loop containing nucleotide triphosphate hydrolases"/>
    <property type="match status" value="1"/>
</dbReference>
<dbReference type="PROSITE" id="PS50297">
    <property type="entry name" value="ANK_REP_REGION"/>
    <property type="match status" value="11"/>
</dbReference>
<keyword evidence="2 3" id="KW-0040">ANK repeat</keyword>
<dbReference type="AlphaFoldDB" id="A0AAE0HL63"/>
<dbReference type="InterPro" id="IPR056884">
    <property type="entry name" value="NPHP3-like_N"/>
</dbReference>
<proteinExistence type="predicted"/>
<keyword evidence="1" id="KW-0677">Repeat</keyword>
<feature type="repeat" description="ANK" evidence="3">
    <location>
        <begin position="1140"/>
        <end position="1172"/>
    </location>
</feature>
<evidence type="ECO:0000256" key="4">
    <source>
        <dbReference type="SAM" id="MobiDB-lite"/>
    </source>
</evidence>
<feature type="repeat" description="ANK" evidence="3">
    <location>
        <begin position="805"/>
        <end position="837"/>
    </location>
</feature>
<evidence type="ECO:0000256" key="2">
    <source>
        <dbReference type="ARBA" id="ARBA00023043"/>
    </source>
</evidence>
<dbReference type="Pfam" id="PF00023">
    <property type="entry name" value="Ank"/>
    <property type="match status" value="1"/>
</dbReference>
<evidence type="ECO:0000259" key="5">
    <source>
        <dbReference type="Pfam" id="PF24883"/>
    </source>
</evidence>
<feature type="region of interest" description="Disordered" evidence="4">
    <location>
        <begin position="88"/>
        <end position="127"/>
    </location>
</feature>
<dbReference type="Pfam" id="PF13637">
    <property type="entry name" value="Ank_4"/>
    <property type="match status" value="1"/>
</dbReference>
<feature type="repeat" description="ANK" evidence="3">
    <location>
        <begin position="1070"/>
        <end position="1102"/>
    </location>
</feature>
<dbReference type="PANTHER" id="PTHR24123">
    <property type="entry name" value="ANKYRIN REPEAT-CONTAINING"/>
    <property type="match status" value="1"/>
</dbReference>
<gene>
    <name evidence="6" type="ORF">B0H64DRAFT_78799</name>
</gene>
<evidence type="ECO:0000256" key="3">
    <source>
        <dbReference type="PROSITE-ProRule" id="PRU00023"/>
    </source>
</evidence>
<accession>A0AAE0HL63</accession>
<reference evidence="6" key="1">
    <citation type="journal article" date="2023" name="Mol. Phylogenet. Evol.">
        <title>Genome-scale phylogeny and comparative genomics of the fungal order Sordariales.</title>
        <authorList>
            <person name="Hensen N."/>
            <person name="Bonometti L."/>
            <person name="Westerberg I."/>
            <person name="Brannstrom I.O."/>
            <person name="Guillou S."/>
            <person name="Cros-Aarteil S."/>
            <person name="Calhoun S."/>
            <person name="Haridas S."/>
            <person name="Kuo A."/>
            <person name="Mondo S."/>
            <person name="Pangilinan J."/>
            <person name="Riley R."/>
            <person name="LaButti K."/>
            <person name="Andreopoulos B."/>
            <person name="Lipzen A."/>
            <person name="Chen C."/>
            <person name="Yan M."/>
            <person name="Daum C."/>
            <person name="Ng V."/>
            <person name="Clum A."/>
            <person name="Steindorff A."/>
            <person name="Ohm R.A."/>
            <person name="Martin F."/>
            <person name="Silar P."/>
            <person name="Natvig D.O."/>
            <person name="Lalanne C."/>
            <person name="Gautier V."/>
            <person name="Ament-Velasquez S.L."/>
            <person name="Kruys A."/>
            <person name="Hutchinson M.I."/>
            <person name="Powell A.J."/>
            <person name="Barry K."/>
            <person name="Miller A.N."/>
            <person name="Grigoriev I.V."/>
            <person name="Debuchy R."/>
            <person name="Gladieux P."/>
            <person name="Hiltunen Thoren M."/>
            <person name="Johannesson H."/>
        </authorList>
    </citation>
    <scope>NUCLEOTIDE SEQUENCE</scope>
    <source>
        <strain evidence="6">CBS 168.71</strain>
    </source>
</reference>
<dbReference type="EMBL" id="JAUEPN010000002">
    <property type="protein sequence ID" value="KAK3298588.1"/>
    <property type="molecule type" value="Genomic_DNA"/>
</dbReference>
<feature type="repeat" description="ANK" evidence="3">
    <location>
        <begin position="1004"/>
        <end position="1036"/>
    </location>
</feature>
<feature type="repeat" description="ANK" evidence="3">
    <location>
        <begin position="937"/>
        <end position="970"/>
    </location>
</feature>
<dbReference type="InterPro" id="IPR002110">
    <property type="entry name" value="Ankyrin_rpt"/>
</dbReference>
<feature type="repeat" description="ANK" evidence="3">
    <location>
        <begin position="904"/>
        <end position="936"/>
    </location>
</feature>
<dbReference type="InterPro" id="IPR036770">
    <property type="entry name" value="Ankyrin_rpt-contain_sf"/>
</dbReference>
<feature type="repeat" description="ANK" evidence="3">
    <location>
        <begin position="871"/>
        <end position="903"/>
    </location>
</feature>
<organism evidence="6 7">
    <name type="scientific">Chaetomium fimeti</name>
    <dbReference type="NCBI Taxonomy" id="1854472"/>
    <lineage>
        <taxon>Eukaryota</taxon>
        <taxon>Fungi</taxon>
        <taxon>Dikarya</taxon>
        <taxon>Ascomycota</taxon>
        <taxon>Pezizomycotina</taxon>
        <taxon>Sordariomycetes</taxon>
        <taxon>Sordariomycetidae</taxon>
        <taxon>Sordariales</taxon>
        <taxon>Chaetomiaceae</taxon>
        <taxon>Chaetomium</taxon>
    </lineage>
</organism>
<feature type="repeat" description="ANK" evidence="3">
    <location>
        <begin position="971"/>
        <end position="1003"/>
    </location>
</feature>
<dbReference type="SUPFAM" id="SSF48403">
    <property type="entry name" value="Ankyrin repeat"/>
    <property type="match status" value="2"/>
</dbReference>
<dbReference type="InterPro" id="IPR051165">
    <property type="entry name" value="Multifunctional_ANK_Repeat"/>
</dbReference>
<dbReference type="PROSITE" id="PS50088">
    <property type="entry name" value="ANK_REPEAT"/>
    <property type="match status" value="11"/>
</dbReference>